<dbReference type="Proteomes" id="UP000054516">
    <property type="component" value="Unassembled WGS sequence"/>
</dbReference>
<dbReference type="Gene3D" id="2.60.120.200">
    <property type="match status" value="1"/>
</dbReference>
<protein>
    <submittedName>
        <fullName evidence="2">Putative xylosidase arabinosidase</fullName>
    </submittedName>
</protein>
<feature type="domain" description="Beta-xylosidase C-terminal Concanavalin A-like" evidence="1">
    <location>
        <begin position="1"/>
        <end position="158"/>
    </location>
</feature>
<dbReference type="SUPFAM" id="SSF49899">
    <property type="entry name" value="Concanavalin A-like lectins/glucanases"/>
    <property type="match status" value="1"/>
</dbReference>
<dbReference type="AlphaFoldDB" id="A0A1S8A6Y4"/>
<dbReference type="Pfam" id="PF17851">
    <property type="entry name" value="GH43_C2"/>
    <property type="match status" value="1"/>
</dbReference>
<dbReference type="InterPro" id="IPR041542">
    <property type="entry name" value="GH43_C2"/>
</dbReference>
<dbReference type="OMA" id="EAGIVIW"/>
<dbReference type="OrthoDB" id="2139957at2759"/>
<name>A0A1S8A6Y4_ROSNE</name>
<proteinExistence type="predicted"/>
<evidence type="ECO:0000313" key="2">
    <source>
        <dbReference type="EMBL" id="GAW25769.1"/>
    </source>
</evidence>
<evidence type="ECO:0000259" key="1">
    <source>
        <dbReference type="Pfam" id="PF17851"/>
    </source>
</evidence>
<sequence length="166" mass="18752">MLLRKQSSYAESFEAKMQFRPRKTGYEAGIVIWWNQYSYASYGLVLCEGSDGEQALTTISRVPTGRVGEMTSECPDREPHDEQDAKPKILLGDTIRLRIEAFHTEYQISIETQNHTSVRNFQTKKLTVMPPIGGAFCGTMFGVYSFGRAEPVLDPADFFDIIIKAI</sequence>
<reference evidence="2" key="1">
    <citation type="submission" date="2016-03" db="EMBL/GenBank/DDBJ databases">
        <title>Draft genome sequence of Rosellinia necatrix.</title>
        <authorList>
            <person name="Kanematsu S."/>
        </authorList>
    </citation>
    <scope>NUCLEOTIDE SEQUENCE [LARGE SCALE GENOMIC DNA]</scope>
    <source>
        <strain evidence="2">W97</strain>
    </source>
</reference>
<gene>
    <name evidence="2" type="ORF">SAMD00023353_1202380</name>
</gene>
<accession>A0A1S8A6Y4</accession>
<evidence type="ECO:0000313" key="3">
    <source>
        <dbReference type="Proteomes" id="UP000054516"/>
    </source>
</evidence>
<organism evidence="2">
    <name type="scientific">Rosellinia necatrix</name>
    <name type="common">White root-rot fungus</name>
    <dbReference type="NCBI Taxonomy" id="77044"/>
    <lineage>
        <taxon>Eukaryota</taxon>
        <taxon>Fungi</taxon>
        <taxon>Dikarya</taxon>
        <taxon>Ascomycota</taxon>
        <taxon>Pezizomycotina</taxon>
        <taxon>Sordariomycetes</taxon>
        <taxon>Xylariomycetidae</taxon>
        <taxon>Xylariales</taxon>
        <taxon>Xylariaceae</taxon>
        <taxon>Rosellinia</taxon>
    </lineage>
</organism>
<dbReference type="EMBL" id="DF977457">
    <property type="protein sequence ID" value="GAW25769.1"/>
    <property type="molecule type" value="Genomic_DNA"/>
</dbReference>
<dbReference type="InterPro" id="IPR013320">
    <property type="entry name" value="ConA-like_dom_sf"/>
</dbReference>
<keyword evidence="3" id="KW-1185">Reference proteome</keyword>